<sequence>MTMIQEPAMRPRGRHARPQTPSMPPTPVPQQRSAATDARVWPQHEPPVSRYRPPDEVETAVLPRLAPVDTAPAGAAGPSAEVPAEAHRRLIAAVERAVADIDAMLHRLP</sequence>
<organism evidence="2 3">
    <name type="scientific">Planobispora rosea</name>
    <dbReference type="NCBI Taxonomy" id="35762"/>
    <lineage>
        <taxon>Bacteria</taxon>
        <taxon>Bacillati</taxon>
        <taxon>Actinomycetota</taxon>
        <taxon>Actinomycetes</taxon>
        <taxon>Streptosporangiales</taxon>
        <taxon>Streptosporangiaceae</taxon>
        <taxon>Planobispora</taxon>
    </lineage>
</organism>
<keyword evidence="3" id="KW-1185">Reference proteome</keyword>
<comment type="caution">
    <text evidence="2">The sequence shown here is derived from an EMBL/GenBank/DDBJ whole genome shotgun (WGS) entry which is preliminary data.</text>
</comment>
<dbReference type="EMBL" id="BOOI01000071">
    <property type="protein sequence ID" value="GIH88015.1"/>
    <property type="molecule type" value="Genomic_DNA"/>
</dbReference>
<evidence type="ECO:0000256" key="1">
    <source>
        <dbReference type="SAM" id="MobiDB-lite"/>
    </source>
</evidence>
<evidence type="ECO:0000313" key="2">
    <source>
        <dbReference type="EMBL" id="GIH88015.1"/>
    </source>
</evidence>
<dbReference type="RefSeq" id="WP_189243710.1">
    <property type="nucleotide sequence ID" value="NZ_BMQP01000047.1"/>
</dbReference>
<dbReference type="AlphaFoldDB" id="A0A8J3S8F4"/>
<dbReference type="Proteomes" id="UP000655044">
    <property type="component" value="Unassembled WGS sequence"/>
</dbReference>
<evidence type="ECO:0000313" key="3">
    <source>
        <dbReference type="Proteomes" id="UP000655044"/>
    </source>
</evidence>
<gene>
    <name evidence="2" type="ORF">Pro02_64230</name>
</gene>
<feature type="region of interest" description="Disordered" evidence="1">
    <location>
        <begin position="1"/>
        <end position="54"/>
    </location>
</feature>
<proteinExistence type="predicted"/>
<name>A0A8J3S8F4_PLARO</name>
<reference evidence="2" key="1">
    <citation type="submission" date="2021-01" db="EMBL/GenBank/DDBJ databases">
        <title>Whole genome shotgun sequence of Planobispora rosea NBRC 15558.</title>
        <authorList>
            <person name="Komaki H."/>
            <person name="Tamura T."/>
        </authorList>
    </citation>
    <scope>NUCLEOTIDE SEQUENCE</scope>
    <source>
        <strain evidence="2">NBRC 15558</strain>
    </source>
</reference>
<accession>A0A8J3S8F4</accession>
<protein>
    <submittedName>
        <fullName evidence="2">Uncharacterized protein</fullName>
    </submittedName>
</protein>